<reference evidence="2" key="1">
    <citation type="submission" date="2020-01" db="EMBL/GenBank/DDBJ databases">
        <title>Identification and distribution of gene clusters putatively required for synthesis of sphingolipid metabolism inhibitors in phylogenetically diverse species of the filamentous fungus Fusarium.</title>
        <authorList>
            <person name="Kim H.-S."/>
            <person name="Busman M."/>
            <person name="Brown D.W."/>
            <person name="Divon H."/>
            <person name="Uhlig S."/>
            <person name="Proctor R.H."/>
        </authorList>
    </citation>
    <scope>NUCLEOTIDE SEQUENCE</scope>
    <source>
        <strain evidence="2">NRRL 31653</strain>
    </source>
</reference>
<accession>A0A9P5EBA0</accession>
<name>A0A9P5EBA0_9HYPO</name>
<dbReference type="Proteomes" id="UP000737391">
    <property type="component" value="Unassembled WGS sequence"/>
</dbReference>
<protein>
    <submittedName>
        <fullName evidence="2">HET domain containing protein</fullName>
    </submittedName>
</protein>
<dbReference type="PANTHER" id="PTHR10622">
    <property type="entry name" value="HET DOMAIN-CONTAINING PROTEIN"/>
    <property type="match status" value="1"/>
</dbReference>
<evidence type="ECO:0000313" key="2">
    <source>
        <dbReference type="EMBL" id="KAF4494302.1"/>
    </source>
</evidence>
<proteinExistence type="predicted"/>
<dbReference type="EMBL" id="LUFC02000789">
    <property type="protein sequence ID" value="KAF4494302.1"/>
    <property type="molecule type" value="Genomic_DNA"/>
</dbReference>
<evidence type="ECO:0000259" key="1">
    <source>
        <dbReference type="Pfam" id="PF06985"/>
    </source>
</evidence>
<evidence type="ECO:0000313" key="3">
    <source>
        <dbReference type="Proteomes" id="UP000737391"/>
    </source>
</evidence>
<sequence length="670" mass="76285">MRLINTTTLELEEFFDVSIPEYAILSHTWAHGEVSLQEWADRKNRRFKPGFQKIIWACAQATEDNLGYVWVDTNCIDKSSSAELSEAINSMFRWYRRSAVCYVYLVDVPAMTLDECTEPDSAFRNARWFTRGWTLQELIAPPNLRFFSSNWTMIATSAELAPSITEITGIPWSRLLKGRLSQSHPLRRYSIAQRMSWASRHSTTRIEDQAYSLLGLFNISMPLVYGEGYEAFTRLLGEIIHKYADQSFFASQLEYFDFLPRWPMEFRDSQSVVVSSSPQLQRHYKPSDHSYSFHLTNTGLQINLPIVPTVVPHFVFGVLDCWDIETASTTTTRNVSQVWVPLLRKGNEEAQRYLRLMWPQTFFPVKLPQKDSFISHAEKKLFSKGEGHPESDSDKTSDHVDTVSITTQSSILVKKPYASILSIPLWQPREAGSPFLLCFPRGTLNFRLYGIFPSHRESDLEWASETPPLLPLIMPRRMGQINLYMNPSGTSAQGQPEVYAAVIVFKRGSKSEENVAICLTNIRNMADRDRNRVIFEPRCKIIPNWSPTNDQDVKAIDFCAFPEVEHIDDTLVTVQKIASNPRITAKGREHRFVGLTQVIFDRRQMVEELRFVTCIILAIDVDVAAGNVWAIAADLCLTSVVGTSASLDMSSGFGCWGGKDSRKGEEDGEM</sequence>
<dbReference type="Pfam" id="PF06985">
    <property type="entry name" value="HET"/>
    <property type="match status" value="1"/>
</dbReference>
<dbReference type="AlphaFoldDB" id="A0A9P5EBA0"/>
<dbReference type="PANTHER" id="PTHR10622:SF10">
    <property type="entry name" value="HET DOMAIN-CONTAINING PROTEIN"/>
    <property type="match status" value="1"/>
</dbReference>
<feature type="domain" description="Heterokaryon incompatibility" evidence="1">
    <location>
        <begin position="22"/>
        <end position="107"/>
    </location>
</feature>
<dbReference type="InterPro" id="IPR010730">
    <property type="entry name" value="HET"/>
</dbReference>
<comment type="caution">
    <text evidence="2">The sequence shown here is derived from an EMBL/GenBank/DDBJ whole genome shotgun (WGS) entry which is preliminary data.</text>
</comment>
<dbReference type="OrthoDB" id="20872at2759"/>
<gene>
    <name evidence="2" type="ORF">FAGAP_9556</name>
</gene>
<organism evidence="2 3">
    <name type="scientific">Fusarium agapanthi</name>
    <dbReference type="NCBI Taxonomy" id="1803897"/>
    <lineage>
        <taxon>Eukaryota</taxon>
        <taxon>Fungi</taxon>
        <taxon>Dikarya</taxon>
        <taxon>Ascomycota</taxon>
        <taxon>Pezizomycotina</taxon>
        <taxon>Sordariomycetes</taxon>
        <taxon>Hypocreomycetidae</taxon>
        <taxon>Hypocreales</taxon>
        <taxon>Nectriaceae</taxon>
        <taxon>Fusarium</taxon>
        <taxon>Fusarium fujikuroi species complex</taxon>
    </lineage>
</organism>
<keyword evidence="3" id="KW-1185">Reference proteome</keyword>